<dbReference type="PANTHER" id="PTHR48081">
    <property type="entry name" value="AB HYDROLASE SUPERFAMILY PROTEIN C4A8.06C"/>
    <property type="match status" value="1"/>
</dbReference>
<dbReference type="InterPro" id="IPR029058">
    <property type="entry name" value="AB_hydrolase_fold"/>
</dbReference>
<dbReference type="GO" id="GO:0016787">
    <property type="term" value="F:hydrolase activity"/>
    <property type="evidence" value="ECO:0007669"/>
    <property type="project" value="UniProtKB-KW"/>
</dbReference>
<evidence type="ECO:0000313" key="3">
    <source>
        <dbReference type="EMBL" id="NEN04302.1"/>
    </source>
</evidence>
<keyword evidence="1 3" id="KW-0378">Hydrolase</keyword>
<evidence type="ECO:0000256" key="1">
    <source>
        <dbReference type="ARBA" id="ARBA00022801"/>
    </source>
</evidence>
<protein>
    <submittedName>
        <fullName evidence="3">Alpha/beta hydrolase</fullName>
    </submittedName>
</protein>
<dbReference type="InterPro" id="IPR049492">
    <property type="entry name" value="BD-FAE-like_dom"/>
</dbReference>
<reference evidence="3 4" key="1">
    <citation type="journal article" date="2014" name="J. Microbiol.">
        <title>Diaminobutyricibacter tongyongensis gen. nov., sp. nov. and Homoserinibacter gongjuensis gen. nov., sp. nov. belong to the family Microbacteriaceae.</title>
        <authorList>
            <person name="Kim S.J."/>
            <person name="Ahn J.H."/>
            <person name="Weon H.Y."/>
            <person name="Hamada M."/>
            <person name="Suzuki K."/>
            <person name="Kwon S.W."/>
        </authorList>
    </citation>
    <scope>NUCLEOTIDE SEQUENCE [LARGE SCALE GENOMIC DNA]</scope>
    <source>
        <strain evidence="3 4">NBRC 108724</strain>
    </source>
</reference>
<feature type="domain" description="BD-FAE-like" evidence="2">
    <location>
        <begin position="72"/>
        <end position="281"/>
    </location>
</feature>
<keyword evidence="4" id="KW-1185">Reference proteome</keyword>
<dbReference type="PANTHER" id="PTHR48081:SF13">
    <property type="entry name" value="ALPHA_BETA HYDROLASE"/>
    <property type="match status" value="1"/>
</dbReference>
<dbReference type="SUPFAM" id="SSF53474">
    <property type="entry name" value="alpha/beta-Hydrolases"/>
    <property type="match status" value="1"/>
</dbReference>
<proteinExistence type="predicted"/>
<dbReference type="Proteomes" id="UP000474967">
    <property type="component" value="Unassembled WGS sequence"/>
</dbReference>
<gene>
    <name evidence="3" type="ORF">G3T36_00295</name>
</gene>
<name>A0A6L9XSB5_9MICO</name>
<dbReference type="EMBL" id="JAAGWY010000001">
    <property type="protein sequence ID" value="NEN04302.1"/>
    <property type="molecule type" value="Genomic_DNA"/>
</dbReference>
<dbReference type="AlphaFoldDB" id="A0A6L9XSB5"/>
<dbReference type="InterPro" id="IPR050300">
    <property type="entry name" value="GDXG_lipolytic_enzyme"/>
</dbReference>
<organism evidence="3 4">
    <name type="scientific">Leifsonia tongyongensis</name>
    <dbReference type="NCBI Taxonomy" id="1268043"/>
    <lineage>
        <taxon>Bacteria</taxon>
        <taxon>Bacillati</taxon>
        <taxon>Actinomycetota</taxon>
        <taxon>Actinomycetes</taxon>
        <taxon>Micrococcales</taxon>
        <taxon>Microbacteriaceae</taxon>
        <taxon>Leifsonia</taxon>
    </lineage>
</organism>
<dbReference type="Pfam" id="PF20434">
    <property type="entry name" value="BD-FAE"/>
    <property type="match status" value="1"/>
</dbReference>
<sequence length="335" mass="35728">MNIPTLMTRLAALQGHPIPISKESAPFDGHDSEVIDADASRQIPRAKGVRLVRNVEYARRTTADGKPLPLRLDLMIPEEPGRHPLVVFVPGGGFVMAPKVGGARMRRFVAASGFVVASVEYRTVRHGATYRDALDDLADAVRYLSGRAEQYAIDPRQVGLWGESAGGYLVAMAGVTGDASRWGDEGSPIRAVVDKFGASDLFRIAEGFDAETVAKNRAPGNSLAKFAIGPTAVVLDDDPDAVHAADPARHARSDAASFLLFHGSDDRIVSPVQTSILHDALRSAGARSRRVLVRGAGHGDIAVTGGEEKYWTTEPMAGVTIDFLRAELTTPDGAT</sequence>
<comment type="caution">
    <text evidence="3">The sequence shown here is derived from an EMBL/GenBank/DDBJ whole genome shotgun (WGS) entry which is preliminary data.</text>
</comment>
<dbReference type="RefSeq" id="WP_163287449.1">
    <property type="nucleotide sequence ID" value="NZ_JAAGWY010000001.1"/>
</dbReference>
<dbReference type="Gene3D" id="3.40.50.1820">
    <property type="entry name" value="alpha/beta hydrolase"/>
    <property type="match status" value="1"/>
</dbReference>
<evidence type="ECO:0000259" key="2">
    <source>
        <dbReference type="Pfam" id="PF20434"/>
    </source>
</evidence>
<accession>A0A6L9XSB5</accession>
<evidence type="ECO:0000313" key="4">
    <source>
        <dbReference type="Proteomes" id="UP000474967"/>
    </source>
</evidence>